<gene>
    <name evidence="1" type="ORF">RFI_37146</name>
</gene>
<organism evidence="1 2">
    <name type="scientific">Reticulomyxa filosa</name>
    <dbReference type="NCBI Taxonomy" id="46433"/>
    <lineage>
        <taxon>Eukaryota</taxon>
        <taxon>Sar</taxon>
        <taxon>Rhizaria</taxon>
        <taxon>Retaria</taxon>
        <taxon>Foraminifera</taxon>
        <taxon>Monothalamids</taxon>
        <taxon>Reticulomyxidae</taxon>
        <taxon>Reticulomyxa</taxon>
    </lineage>
</organism>
<keyword evidence="2" id="KW-1185">Reference proteome</keyword>
<reference evidence="1 2" key="1">
    <citation type="journal article" date="2013" name="Curr. Biol.">
        <title>The Genome of the Foraminiferan Reticulomyxa filosa.</title>
        <authorList>
            <person name="Glockner G."/>
            <person name="Hulsmann N."/>
            <person name="Schleicher M."/>
            <person name="Noegel A.A."/>
            <person name="Eichinger L."/>
            <person name="Gallinger C."/>
            <person name="Pawlowski J."/>
            <person name="Sierra R."/>
            <person name="Euteneuer U."/>
            <person name="Pillet L."/>
            <person name="Moustafa A."/>
            <person name="Platzer M."/>
            <person name="Groth M."/>
            <person name="Szafranski K."/>
            <person name="Schliwa M."/>
        </authorList>
    </citation>
    <scope>NUCLEOTIDE SEQUENCE [LARGE SCALE GENOMIC DNA]</scope>
</reference>
<evidence type="ECO:0000313" key="2">
    <source>
        <dbReference type="Proteomes" id="UP000023152"/>
    </source>
</evidence>
<accession>X6LG05</accession>
<dbReference type="EMBL" id="ASPP01041407">
    <property type="protein sequence ID" value="ETO00301.1"/>
    <property type="molecule type" value="Genomic_DNA"/>
</dbReference>
<protein>
    <submittedName>
        <fullName evidence="1">Uncharacterized protein</fullName>
    </submittedName>
</protein>
<dbReference type="AlphaFoldDB" id="X6LG05"/>
<name>X6LG05_RETFI</name>
<proteinExistence type="predicted"/>
<dbReference type="Proteomes" id="UP000023152">
    <property type="component" value="Unassembled WGS sequence"/>
</dbReference>
<evidence type="ECO:0000313" key="1">
    <source>
        <dbReference type="EMBL" id="ETO00301.1"/>
    </source>
</evidence>
<comment type="caution">
    <text evidence="1">The sequence shown here is derived from an EMBL/GenBank/DDBJ whole genome shotgun (WGS) entry which is preliminary data.</text>
</comment>
<sequence length="298" mass="35736">MDKKTKSKDVWLFLDEFNTSPDIGWLRDDKLSIFVYLKFHIWQFGSLSNLDEQQYILEMTKNWKNNIYIKIFMKYLTKKKLQDRAVVSLRDIERCLKIFIWFANTYTTTEHYDETFSFFIKNIASLIKKSRHFICEITKLTLGCVQNESRSNAFPNPNSKELEDIRKKVLVHNSAGKTIFWEGLLCSIFIIFYSRNKENFLKALCVTWEEYKERRFQKALRAALARVKRIPKNEILFFMNKYTPMKCVELNLKDFDCRHCMLICKTPSSWQMLLDHNVLQYTNTVYLFERKFAADTLQ</sequence>